<reference evidence="2" key="1">
    <citation type="journal article" date="2019" name="Int. J. Syst. Evol. Microbiol.">
        <title>The Global Catalogue of Microorganisms (GCM) 10K type strain sequencing project: providing services to taxonomists for standard genome sequencing and annotation.</title>
        <authorList>
            <consortium name="The Broad Institute Genomics Platform"/>
            <consortium name="The Broad Institute Genome Sequencing Center for Infectious Disease"/>
            <person name="Wu L."/>
            <person name="Ma J."/>
        </authorList>
    </citation>
    <scope>NUCLEOTIDE SEQUENCE [LARGE SCALE GENOMIC DNA]</scope>
    <source>
        <strain evidence="2">CGMCC 1.12470</strain>
    </source>
</reference>
<gene>
    <name evidence="1" type="ORF">ACFSL4_01445</name>
</gene>
<accession>A0ABW4IHX9</accession>
<proteinExistence type="predicted"/>
<name>A0ABW4IHX9_9ACTN</name>
<dbReference type="Proteomes" id="UP001597261">
    <property type="component" value="Unassembled WGS sequence"/>
</dbReference>
<dbReference type="EMBL" id="JBHUDX010000004">
    <property type="protein sequence ID" value="MFD1656930.1"/>
    <property type="molecule type" value="Genomic_DNA"/>
</dbReference>
<dbReference type="RefSeq" id="WP_381077264.1">
    <property type="nucleotide sequence ID" value="NZ_JBHUDX010000004.1"/>
</dbReference>
<keyword evidence="2" id="KW-1185">Reference proteome</keyword>
<evidence type="ECO:0008006" key="3">
    <source>
        <dbReference type="Google" id="ProtNLM"/>
    </source>
</evidence>
<comment type="caution">
    <text evidence="1">The sequence shown here is derived from an EMBL/GenBank/DDBJ whole genome shotgun (WGS) entry which is preliminary data.</text>
</comment>
<protein>
    <recommendedName>
        <fullName evidence="3">Gas vesicle protein</fullName>
    </recommendedName>
</protein>
<organism evidence="1 2">
    <name type="scientific">Streptomyces caeni</name>
    <dbReference type="NCBI Taxonomy" id="2307231"/>
    <lineage>
        <taxon>Bacteria</taxon>
        <taxon>Bacillati</taxon>
        <taxon>Actinomycetota</taxon>
        <taxon>Actinomycetes</taxon>
        <taxon>Kitasatosporales</taxon>
        <taxon>Streptomycetaceae</taxon>
        <taxon>Streptomyces</taxon>
    </lineage>
</organism>
<evidence type="ECO:0000313" key="2">
    <source>
        <dbReference type="Proteomes" id="UP001597261"/>
    </source>
</evidence>
<evidence type="ECO:0000313" key="1">
    <source>
        <dbReference type="EMBL" id="MFD1656930.1"/>
    </source>
</evidence>
<sequence length="89" mass="9728">MRTSFAHVPRTNGGKSAIEVERDDLRDLLAAVRDALDLPPGHRRPALLDGRVLLVLGTLRDVRDGKAAFIPYETDLLRRKVAEDGGPSA</sequence>